<dbReference type="Gene3D" id="3.20.20.140">
    <property type="entry name" value="Metal-dependent hydrolases"/>
    <property type="match status" value="1"/>
</dbReference>
<dbReference type="InterPro" id="IPR032465">
    <property type="entry name" value="ACMSD"/>
</dbReference>
<keyword evidence="1" id="KW-0456">Lyase</keyword>
<dbReference type="PANTHER" id="PTHR21240:SF28">
    <property type="entry name" value="ISO-OROTATE DECARBOXYLASE (EUROFUNG)"/>
    <property type="match status" value="1"/>
</dbReference>
<dbReference type="GO" id="GO:0016831">
    <property type="term" value="F:carboxy-lyase activity"/>
    <property type="evidence" value="ECO:0007669"/>
    <property type="project" value="InterPro"/>
</dbReference>
<dbReference type="Pfam" id="PF04909">
    <property type="entry name" value="Amidohydro_2"/>
    <property type="match status" value="1"/>
</dbReference>
<dbReference type="STRING" id="572547.Amico_0320"/>
<protein>
    <submittedName>
        <fullName evidence="3">Amidohydrolase 2</fullName>
    </submittedName>
</protein>
<feature type="domain" description="Amidohydrolase-related" evidence="2">
    <location>
        <begin position="68"/>
        <end position="259"/>
    </location>
</feature>
<name>D5ED32_AMICL</name>
<keyword evidence="4" id="KW-1185">Reference proteome</keyword>
<dbReference type="PANTHER" id="PTHR21240">
    <property type="entry name" value="2-AMINO-3-CARBOXYLMUCONATE-6-SEMIALDEHYDE DECARBOXYLASE"/>
    <property type="match status" value="1"/>
</dbReference>
<keyword evidence="3" id="KW-0378">Hydrolase</keyword>
<dbReference type="InterPro" id="IPR006680">
    <property type="entry name" value="Amidohydro-rel"/>
</dbReference>
<dbReference type="HOGENOM" id="CLU_044590_6_1_0"/>
<accession>D5ED32</accession>
<proteinExistence type="predicted"/>
<dbReference type="Proteomes" id="UP000002366">
    <property type="component" value="Chromosome"/>
</dbReference>
<evidence type="ECO:0000256" key="1">
    <source>
        <dbReference type="ARBA" id="ARBA00023239"/>
    </source>
</evidence>
<dbReference type="GO" id="GO:0016787">
    <property type="term" value="F:hydrolase activity"/>
    <property type="evidence" value="ECO:0007669"/>
    <property type="project" value="UniProtKB-KW"/>
</dbReference>
<dbReference type="AlphaFoldDB" id="D5ED32"/>
<dbReference type="EMBL" id="CP001997">
    <property type="protein sequence ID" value="ADE56464.1"/>
    <property type="molecule type" value="Genomic_DNA"/>
</dbReference>
<dbReference type="InterPro" id="IPR032466">
    <property type="entry name" value="Metal_Hydrolase"/>
</dbReference>
<gene>
    <name evidence="3" type="ordered locus">Amico_0320</name>
</gene>
<dbReference type="OrthoDB" id="9771932at2"/>
<evidence type="ECO:0000259" key="2">
    <source>
        <dbReference type="Pfam" id="PF04909"/>
    </source>
</evidence>
<organism evidence="3 4">
    <name type="scientific">Aminobacterium colombiense (strain DSM 12261 / ALA-1)</name>
    <dbReference type="NCBI Taxonomy" id="572547"/>
    <lineage>
        <taxon>Bacteria</taxon>
        <taxon>Thermotogati</taxon>
        <taxon>Synergistota</taxon>
        <taxon>Synergistia</taxon>
        <taxon>Synergistales</taxon>
        <taxon>Aminobacteriaceae</taxon>
        <taxon>Aminobacterium</taxon>
    </lineage>
</organism>
<dbReference type="RefSeq" id="WP_013047730.1">
    <property type="nucleotide sequence ID" value="NC_014011.1"/>
</dbReference>
<dbReference type="eggNOG" id="COG2159">
    <property type="taxonomic scope" value="Bacteria"/>
</dbReference>
<sequence length="280" mass="31712">MIIDTHVHVYPPDVIRDFEKISEREGYFKLLCHGKIHKWATYEDVIEQMDKDGIEKSWIFGFAFKDLGLCRHCNNYVIEAVKKHPNRFQGLAVVPPLSLGADEEIARCAEEGLIGVGELFPGGQGFDIDDVRQTWRLVGTTQEAGMVLLFHTAEPVGHDYPGKGNVGPREGAQFCMNHPEAKVVFAHFGGGLWLYELMPEMKRYLRNARYDTAALPWLYTPHILQAMKSADVLEKLFYGSDFPILSFGRYERAIKGVLEMGKDISDLLGHNVEKFLVPRG</sequence>
<evidence type="ECO:0000313" key="4">
    <source>
        <dbReference type="Proteomes" id="UP000002366"/>
    </source>
</evidence>
<dbReference type="KEGG" id="aco:Amico_0320"/>
<dbReference type="GO" id="GO:0005737">
    <property type="term" value="C:cytoplasm"/>
    <property type="evidence" value="ECO:0007669"/>
    <property type="project" value="TreeGrafter"/>
</dbReference>
<dbReference type="GO" id="GO:0019748">
    <property type="term" value="P:secondary metabolic process"/>
    <property type="evidence" value="ECO:0007669"/>
    <property type="project" value="TreeGrafter"/>
</dbReference>
<reference evidence="3 4" key="1">
    <citation type="journal article" date="2010" name="Stand. Genomic Sci.">
        <title>Complete genome sequence of Aminobacterium colombiense type strain (ALA-1).</title>
        <authorList>
            <person name="Chertkov O."/>
            <person name="Sikorski J."/>
            <person name="Brambilla E."/>
            <person name="Lapidus A."/>
            <person name="Copeland A."/>
            <person name="Glavina Del Rio T."/>
            <person name="Nolan M."/>
            <person name="Lucas S."/>
            <person name="Tice H."/>
            <person name="Cheng J.F."/>
            <person name="Han C."/>
            <person name="Detter J.C."/>
            <person name="Bruce D."/>
            <person name="Tapia R."/>
            <person name="Goodwin L."/>
            <person name="Pitluck S."/>
            <person name="Liolios K."/>
            <person name="Ivanova N."/>
            <person name="Mavromatis K."/>
            <person name="Ovchinnikova G."/>
            <person name="Pati A."/>
            <person name="Chen A."/>
            <person name="Palaniappan K."/>
            <person name="Land M."/>
            <person name="Hauser L."/>
            <person name="Chang Y.J."/>
            <person name="Jeffries C.D."/>
            <person name="Spring S."/>
            <person name="Rohde M."/>
            <person name="Goker M."/>
            <person name="Bristow J."/>
            <person name="Eisen J.A."/>
            <person name="Markowitz V."/>
            <person name="Hugenholtz P."/>
            <person name="Kyrpides N.C."/>
            <person name="Klenk H.P."/>
        </authorList>
    </citation>
    <scope>NUCLEOTIDE SEQUENCE [LARGE SCALE GENOMIC DNA]</scope>
    <source>
        <strain evidence="4">DSM 12261 / ALA-1</strain>
    </source>
</reference>
<dbReference type="SUPFAM" id="SSF51556">
    <property type="entry name" value="Metallo-dependent hydrolases"/>
    <property type="match status" value="1"/>
</dbReference>
<evidence type="ECO:0000313" key="3">
    <source>
        <dbReference type="EMBL" id="ADE56464.1"/>
    </source>
</evidence>